<keyword evidence="32" id="KW-1185">Reference proteome</keyword>
<comment type="pathway">
    <text evidence="1">Amino-acid biosynthesis; L-lysine biosynthesis via DAP pathway; (S)-tetrahydrodipicolinate from L-aspartate: step 1/4.</text>
</comment>
<proteinExistence type="inferred from homology"/>
<dbReference type="HOGENOM" id="CLU_022318_1_0_0"/>
<evidence type="ECO:0000256" key="2">
    <source>
        <dbReference type="ARBA" id="ARBA00004986"/>
    </source>
</evidence>
<evidence type="ECO:0000256" key="13">
    <source>
        <dbReference type="ARBA" id="ARBA00022679"/>
    </source>
</evidence>
<dbReference type="InterPro" id="IPR001342">
    <property type="entry name" value="HDH_cat"/>
</dbReference>
<evidence type="ECO:0000256" key="19">
    <source>
        <dbReference type="ARBA" id="ARBA00022840"/>
    </source>
</evidence>
<keyword evidence="17" id="KW-0547">Nucleotide-binding</keyword>
<evidence type="ECO:0000256" key="5">
    <source>
        <dbReference type="ARBA" id="ARBA00005139"/>
    </source>
</evidence>
<evidence type="ECO:0000256" key="20">
    <source>
        <dbReference type="ARBA" id="ARBA00022857"/>
    </source>
</evidence>
<evidence type="ECO:0000256" key="11">
    <source>
        <dbReference type="ARBA" id="ARBA00013213"/>
    </source>
</evidence>
<evidence type="ECO:0000259" key="30">
    <source>
        <dbReference type="PROSITE" id="PS51671"/>
    </source>
</evidence>
<dbReference type="GeneID" id="87106018"/>
<dbReference type="FunFam" id="3.40.1160.10:FF:000002">
    <property type="entry name" value="Aspartokinase"/>
    <property type="match status" value="1"/>
</dbReference>
<dbReference type="GO" id="GO:0005829">
    <property type="term" value="C:cytosol"/>
    <property type="evidence" value="ECO:0007669"/>
    <property type="project" value="TreeGrafter"/>
</dbReference>
<keyword evidence="13 31" id="KW-0808">Transferase</keyword>
<dbReference type="GO" id="GO:0050661">
    <property type="term" value="F:NADP binding"/>
    <property type="evidence" value="ECO:0007669"/>
    <property type="project" value="InterPro"/>
</dbReference>
<dbReference type="GO" id="GO:0004412">
    <property type="term" value="F:homoserine dehydrogenase activity"/>
    <property type="evidence" value="ECO:0007669"/>
    <property type="project" value="UniProtKB-EC"/>
</dbReference>
<keyword evidence="25" id="KW-0486">Methionine biosynthesis</keyword>
<evidence type="ECO:0000256" key="27">
    <source>
        <dbReference type="ARBA" id="ARBA00029629"/>
    </source>
</evidence>
<evidence type="ECO:0000256" key="4">
    <source>
        <dbReference type="ARBA" id="ARBA00005062"/>
    </source>
</evidence>
<dbReference type="InterPro" id="IPR001048">
    <property type="entry name" value="Asp/Glu/Uridylate_kinase"/>
</dbReference>
<dbReference type="GO" id="GO:0005524">
    <property type="term" value="F:ATP binding"/>
    <property type="evidence" value="ECO:0007669"/>
    <property type="project" value="UniProtKB-KW"/>
</dbReference>
<dbReference type="UniPathway" id="UPA00051">
    <property type="reaction ID" value="UER00462"/>
</dbReference>
<feature type="domain" description="ACT" evidence="30">
    <location>
        <begin position="578"/>
        <end position="659"/>
    </location>
</feature>
<dbReference type="eggNOG" id="COG0527">
    <property type="taxonomic scope" value="Bacteria"/>
</dbReference>
<evidence type="ECO:0000256" key="3">
    <source>
        <dbReference type="ARBA" id="ARBA00005056"/>
    </source>
</evidence>
<dbReference type="CDD" id="cd04913">
    <property type="entry name" value="ACT_AKii-LysC-BS-like_1"/>
    <property type="match status" value="1"/>
</dbReference>
<dbReference type="CDD" id="cd04246">
    <property type="entry name" value="AAK_AK-DapG-like"/>
    <property type="match status" value="1"/>
</dbReference>
<dbReference type="GO" id="GO:0009089">
    <property type="term" value="P:lysine biosynthetic process via diaminopimelate"/>
    <property type="evidence" value="ECO:0007669"/>
    <property type="project" value="UniProtKB-UniPathway"/>
</dbReference>
<dbReference type="Gene3D" id="3.30.360.10">
    <property type="entry name" value="Dihydrodipicolinate Reductase, domain 2"/>
    <property type="match status" value="1"/>
</dbReference>
<dbReference type="Gene3D" id="3.40.1160.10">
    <property type="entry name" value="Acetylglutamate kinase-like"/>
    <property type="match status" value="1"/>
</dbReference>
<dbReference type="UniPathway" id="UPA00050">
    <property type="reaction ID" value="UER00063"/>
</dbReference>
<gene>
    <name evidence="31" type="ORF">Theba_0159</name>
</gene>
<dbReference type="SUPFAM" id="SSF53633">
    <property type="entry name" value="Carbamate kinase-like"/>
    <property type="match status" value="1"/>
</dbReference>
<dbReference type="EC" id="2.7.2.4" evidence="10"/>
<dbReference type="InterPro" id="IPR054352">
    <property type="entry name" value="ACT_Aspartokinase"/>
</dbReference>
<evidence type="ECO:0000256" key="21">
    <source>
        <dbReference type="ARBA" id="ARBA00023002"/>
    </source>
</evidence>
<dbReference type="InterPro" id="IPR045865">
    <property type="entry name" value="ACT-like_dom_sf"/>
</dbReference>
<dbReference type="AlphaFoldDB" id="I2F1U7"/>
<dbReference type="SUPFAM" id="SSF51735">
    <property type="entry name" value="NAD(P)-binding Rossmann-fold domains"/>
    <property type="match status" value="1"/>
</dbReference>
<evidence type="ECO:0000256" key="7">
    <source>
        <dbReference type="ARBA" id="ARBA00007952"/>
    </source>
</evidence>
<accession>I2F1U7</accession>
<keyword evidence="19" id="KW-0067">ATP-binding</keyword>
<dbReference type="Pfam" id="PF00742">
    <property type="entry name" value="Homoserine_dh"/>
    <property type="match status" value="1"/>
</dbReference>
<evidence type="ECO:0000256" key="6">
    <source>
        <dbReference type="ARBA" id="ARBA00006753"/>
    </source>
</evidence>
<dbReference type="GO" id="GO:0009086">
    <property type="term" value="P:methionine biosynthetic process"/>
    <property type="evidence" value="ECO:0007669"/>
    <property type="project" value="UniProtKB-KW"/>
</dbReference>
<keyword evidence="12" id="KW-0028">Amino-acid biosynthesis</keyword>
<dbReference type="InterPro" id="IPR019811">
    <property type="entry name" value="HDH_CS"/>
</dbReference>
<dbReference type="Pfam" id="PF00696">
    <property type="entry name" value="AA_kinase"/>
    <property type="match status" value="1"/>
</dbReference>
<evidence type="ECO:0000256" key="17">
    <source>
        <dbReference type="ARBA" id="ARBA00022741"/>
    </source>
</evidence>
<dbReference type="Pfam" id="PF01842">
    <property type="entry name" value="ACT"/>
    <property type="match status" value="1"/>
</dbReference>
<dbReference type="NCBIfam" id="TIGR00657">
    <property type="entry name" value="asp_kinases"/>
    <property type="match status" value="1"/>
</dbReference>
<sequence precursor="true">MRIGIAGLGTVGSCVYAILSDKGDEIEKRSGRRCVVSKVITRTHSKYEKLGIPSDLIAEDFEDLIINSDIVVETIGGTEAARKLVKQSLELNRTVVTANKMLISEFGNEFMNSSPIKSLFFEAAVGGGIPIISLLEDYLIFHGIKRIRGILNGTTNFILSEMQKGIDYASALKIAQEKGYAEADPSSDVKGFDAAYKLSVLTGVKTGVFPGISTIETKGIEGIEKSDLERAATAGKKLKLIGTIDFERERASVQPQEVERDDPLWSVDGVENAIEVETDLSGRFLLRGEGAGAQPTATAIISDILRASRYAEKQSNSVVIMKFGGTSVDTPEKIKDVAQRVQRKVLSGVKPVLVVSAMGFETDTLHELAREISDKPNGREMDMLLATGEQKSIALVAMAIQELGMKSISLSGNQARIQTDSNFSNARIVGIDADLINRYLKNGYVPVVAGFQGSTFSGEITTLGRGGSDLTAVVLAKALGSQLCEIYKDVDGVYSADPRIVPNARPIKEISWEEMIELSKQGAQVLQSRASEFVRKYDIKVLVKNAHTNARGTLIWRGSKVEQPIVRAVTSDQDIVKVVLQEVPDRPGIAARVLKTLAEQNVNIDMIIQSMRSGDYNTMAFTIQASDLDKLKQDVLKSRSEAREITVEGAIAKLSIVGVNLTATPAIAATLFETLANEGINIDMISASNSRISVVIDNKKVSLAVNAIHSAFSLEEII</sequence>
<dbReference type="Gene3D" id="3.40.50.720">
    <property type="entry name" value="NAD(P)-binding Rossmann-like Domain"/>
    <property type="match status" value="1"/>
</dbReference>
<comment type="pathway">
    <text evidence="4">Amino-acid biosynthesis; L-methionine biosynthesis via de novo pathway; L-homoserine from L-aspartate: step 3/3.</text>
</comment>
<comment type="similarity">
    <text evidence="7">In the C-terminal section; belongs to the homoserine dehydrogenase family.</text>
</comment>
<name>I2F1U7_9BACT</name>
<evidence type="ECO:0000256" key="8">
    <source>
        <dbReference type="ARBA" id="ARBA00010046"/>
    </source>
</evidence>
<dbReference type="PROSITE" id="PS01042">
    <property type="entry name" value="HOMOSER_DHGENASE"/>
    <property type="match status" value="1"/>
</dbReference>
<evidence type="ECO:0000256" key="1">
    <source>
        <dbReference type="ARBA" id="ARBA00004766"/>
    </source>
</evidence>
<dbReference type="GO" id="GO:0009090">
    <property type="term" value="P:homoserine biosynthetic process"/>
    <property type="evidence" value="ECO:0007669"/>
    <property type="project" value="TreeGrafter"/>
</dbReference>
<evidence type="ECO:0000256" key="23">
    <source>
        <dbReference type="ARBA" id="ARBA00023053"/>
    </source>
</evidence>
<evidence type="ECO:0000256" key="16">
    <source>
        <dbReference type="ARBA" id="ARBA00022737"/>
    </source>
</evidence>
<dbReference type="GO" id="GO:0009088">
    <property type="term" value="P:threonine biosynthetic process"/>
    <property type="evidence" value="ECO:0007669"/>
    <property type="project" value="UniProtKB-UniPathway"/>
</dbReference>
<dbReference type="InterPro" id="IPR005106">
    <property type="entry name" value="Asp/hSer_DH_NAD-bd"/>
</dbReference>
<dbReference type="SUPFAM" id="SSF55347">
    <property type="entry name" value="Glyceraldehyde-3-phosphate dehydrogenase-like, C-terminal domain"/>
    <property type="match status" value="1"/>
</dbReference>
<dbReference type="KEGG" id="mpg:Theba_0159"/>
<dbReference type="PROSITE" id="PS00324">
    <property type="entry name" value="ASPARTOKINASE"/>
    <property type="match status" value="1"/>
</dbReference>
<protein>
    <recommendedName>
        <fullName evidence="27">Aspartate kinase</fullName>
        <ecNumber evidence="11">1.1.1.3</ecNumber>
        <ecNumber evidence="10">2.7.2.4</ecNumber>
    </recommendedName>
</protein>
<comment type="pathway">
    <text evidence="5">Amino-acid biosynthesis; L-threonine biosynthesis; L-threonine from L-aspartate: step 1/5.</text>
</comment>
<comment type="similarity">
    <text evidence="8">In the N-terminal section; belongs to the aspartokinase family.</text>
</comment>
<dbReference type="PANTHER" id="PTHR21499">
    <property type="entry name" value="ASPARTATE KINASE"/>
    <property type="match status" value="1"/>
</dbReference>
<dbReference type="InterPro" id="IPR002912">
    <property type="entry name" value="ACT_dom"/>
</dbReference>
<dbReference type="EMBL" id="CP003532">
    <property type="protein sequence ID" value="AFK05900.1"/>
    <property type="molecule type" value="Genomic_DNA"/>
</dbReference>
<dbReference type="NCBIfam" id="NF005155">
    <property type="entry name" value="PRK06635.1-4"/>
    <property type="match status" value="1"/>
</dbReference>
<comment type="similarity">
    <text evidence="6">Belongs to the homoserine dehydrogenase family.</text>
</comment>
<dbReference type="GO" id="GO:0004072">
    <property type="term" value="F:aspartate kinase activity"/>
    <property type="evidence" value="ECO:0007669"/>
    <property type="project" value="UniProtKB-EC"/>
</dbReference>
<evidence type="ECO:0000256" key="22">
    <source>
        <dbReference type="ARBA" id="ARBA00023027"/>
    </source>
</evidence>
<dbReference type="InterPro" id="IPR036291">
    <property type="entry name" value="NAD(P)-bd_dom_sf"/>
</dbReference>
<keyword evidence="16" id="KW-0677">Repeat</keyword>
<dbReference type="STRING" id="660470.Theba_0159"/>
<evidence type="ECO:0000256" key="10">
    <source>
        <dbReference type="ARBA" id="ARBA00013059"/>
    </source>
</evidence>
<evidence type="ECO:0000256" key="9">
    <source>
        <dbReference type="ARBA" id="ARBA00010122"/>
    </source>
</evidence>
<keyword evidence="18 31" id="KW-0418">Kinase</keyword>
<evidence type="ECO:0000256" key="26">
    <source>
        <dbReference type="ARBA" id="ARBA00023268"/>
    </source>
</evidence>
<dbReference type="NCBIfam" id="NF004976">
    <property type="entry name" value="PRK06349.1"/>
    <property type="match status" value="1"/>
</dbReference>
<keyword evidence="26" id="KW-0511">Multifunctional enzyme</keyword>
<dbReference type="PROSITE" id="PS51671">
    <property type="entry name" value="ACT"/>
    <property type="match status" value="1"/>
</dbReference>
<keyword evidence="20" id="KW-0521">NADP</keyword>
<keyword evidence="22" id="KW-0520">NAD</keyword>
<keyword evidence="21" id="KW-0560">Oxidoreductase</keyword>
<keyword evidence="14" id="KW-0791">Threonine biosynthesis</keyword>
<dbReference type="InterPro" id="IPR001341">
    <property type="entry name" value="Asp_kinase"/>
</dbReference>
<dbReference type="FunFam" id="3.30.2130.10:FF:000001">
    <property type="entry name" value="Bifunctional aspartokinase/homoserine dehydrogenase"/>
    <property type="match status" value="1"/>
</dbReference>
<comment type="pathway">
    <text evidence="2">Amino-acid biosynthesis; L-methionine biosynthesis via de novo pathway; L-homoserine from L-aspartate: step 1/3.</text>
</comment>
<dbReference type="GO" id="GO:0046872">
    <property type="term" value="F:metal ion binding"/>
    <property type="evidence" value="ECO:0007669"/>
    <property type="project" value="UniProtKB-KW"/>
</dbReference>
<comment type="function">
    <text evidence="28">Bifunctional aspartate kinase and homoserine dehydrogenase that catalyzes the first and the third steps toward the synthesis of lysine, methionine and threonine from aspartate.</text>
</comment>
<dbReference type="EC" id="1.1.1.3" evidence="11"/>
<keyword evidence="15" id="KW-0479">Metal-binding</keyword>
<dbReference type="InterPro" id="IPR036393">
    <property type="entry name" value="AceGlu_kinase-like_sf"/>
</dbReference>
<dbReference type="InterPro" id="IPR018042">
    <property type="entry name" value="Aspartate_kinase_CS"/>
</dbReference>
<dbReference type="CDD" id="cd04923">
    <property type="entry name" value="ACT_AK-LysC-DapG-like_2"/>
    <property type="match status" value="1"/>
</dbReference>
<evidence type="ECO:0000256" key="25">
    <source>
        <dbReference type="ARBA" id="ARBA00023167"/>
    </source>
</evidence>
<comment type="similarity">
    <text evidence="9">Belongs to the aspartokinase family.</text>
</comment>
<evidence type="ECO:0000313" key="32">
    <source>
        <dbReference type="Proteomes" id="UP000002881"/>
    </source>
</evidence>
<evidence type="ECO:0000256" key="28">
    <source>
        <dbReference type="ARBA" id="ARBA00044938"/>
    </source>
</evidence>
<comment type="catalytic activity">
    <reaction evidence="29">
        <text>L-aspartate + ATP = 4-phospho-L-aspartate + ADP</text>
        <dbReference type="Rhea" id="RHEA:23776"/>
        <dbReference type="ChEBI" id="CHEBI:29991"/>
        <dbReference type="ChEBI" id="CHEBI:30616"/>
        <dbReference type="ChEBI" id="CHEBI:57535"/>
        <dbReference type="ChEBI" id="CHEBI:456216"/>
        <dbReference type="EC" id="2.7.2.4"/>
    </reaction>
    <physiologicalReaction direction="left-to-right" evidence="29">
        <dbReference type="Rhea" id="RHEA:23777"/>
    </physiologicalReaction>
</comment>
<evidence type="ECO:0000256" key="29">
    <source>
        <dbReference type="ARBA" id="ARBA00048561"/>
    </source>
</evidence>
<evidence type="ECO:0000256" key="18">
    <source>
        <dbReference type="ARBA" id="ARBA00022777"/>
    </source>
</evidence>
<dbReference type="Proteomes" id="UP000002881">
    <property type="component" value="Chromosome"/>
</dbReference>
<keyword evidence="23" id="KW-0915">Sodium</keyword>
<dbReference type="Pfam" id="PF03447">
    <property type="entry name" value="NAD_binding_3"/>
    <property type="match status" value="1"/>
</dbReference>
<comment type="pathway">
    <text evidence="3">Amino-acid biosynthesis; L-threonine biosynthesis; L-threonine from L-aspartate: step 3/5.</text>
</comment>
<keyword evidence="24" id="KW-0457">Lysine biosynthesis</keyword>
<dbReference type="NCBIfam" id="NF005154">
    <property type="entry name" value="PRK06635.1-2"/>
    <property type="match status" value="1"/>
</dbReference>
<dbReference type="SUPFAM" id="SSF55021">
    <property type="entry name" value="ACT-like"/>
    <property type="match status" value="2"/>
</dbReference>
<dbReference type="FunFam" id="3.30.360.10:FF:000005">
    <property type="entry name" value="Homoserine dehydrogenase"/>
    <property type="match status" value="1"/>
</dbReference>
<evidence type="ECO:0000313" key="31">
    <source>
        <dbReference type="EMBL" id="AFK05900.1"/>
    </source>
</evidence>
<dbReference type="Gene3D" id="3.30.2130.10">
    <property type="entry name" value="VC0802-like"/>
    <property type="match status" value="1"/>
</dbReference>
<dbReference type="UniPathway" id="UPA00034">
    <property type="reaction ID" value="UER00015"/>
</dbReference>
<dbReference type="Pfam" id="PF22468">
    <property type="entry name" value="ACT_9"/>
    <property type="match status" value="1"/>
</dbReference>
<dbReference type="RefSeq" id="WP_014730065.1">
    <property type="nucleotide sequence ID" value="NC_017934.1"/>
</dbReference>
<organism evidence="31 32">
    <name type="scientific">Mesotoga prima MesG1.Ag.4.2</name>
    <dbReference type="NCBI Taxonomy" id="660470"/>
    <lineage>
        <taxon>Bacteria</taxon>
        <taxon>Thermotogati</taxon>
        <taxon>Thermotogota</taxon>
        <taxon>Thermotogae</taxon>
        <taxon>Kosmotogales</taxon>
        <taxon>Kosmotogaceae</taxon>
        <taxon>Mesotoga</taxon>
    </lineage>
</organism>
<reference evidence="31 32" key="1">
    <citation type="journal article" date="2012" name="Genome Biol. Evol.">
        <title>Genome Sequence of the Mesophilic Thermotogales Bacterium Mesotoga prima MesG1.Ag.4.2 Reveals the Largest Thermotogales Genome To Date.</title>
        <authorList>
            <person name="Zhaxybayeva O."/>
            <person name="Swithers K.S."/>
            <person name="Foght J."/>
            <person name="Green A.G."/>
            <person name="Bruce D."/>
            <person name="Detter C."/>
            <person name="Han S."/>
            <person name="Teshima H."/>
            <person name="Han J."/>
            <person name="Woyke T."/>
            <person name="Pitluck S."/>
            <person name="Nolan M."/>
            <person name="Ivanova N."/>
            <person name="Pati A."/>
            <person name="Land M.L."/>
            <person name="Dlutek M."/>
            <person name="Doolittle W.F."/>
            <person name="Noll K.M."/>
            <person name="Nesbo C.L."/>
        </authorList>
    </citation>
    <scope>NUCLEOTIDE SEQUENCE [LARGE SCALE GENOMIC DNA]</scope>
    <source>
        <strain evidence="32">mesG1.Ag.4.2</strain>
    </source>
</reference>
<evidence type="ECO:0000256" key="14">
    <source>
        <dbReference type="ARBA" id="ARBA00022697"/>
    </source>
</evidence>
<dbReference type="eggNOG" id="COG0460">
    <property type="taxonomic scope" value="Bacteria"/>
</dbReference>
<evidence type="ECO:0000256" key="24">
    <source>
        <dbReference type="ARBA" id="ARBA00023154"/>
    </source>
</evidence>
<evidence type="ECO:0000256" key="15">
    <source>
        <dbReference type="ARBA" id="ARBA00022723"/>
    </source>
</evidence>
<dbReference type="PANTHER" id="PTHR21499:SF3">
    <property type="entry name" value="ASPARTOKINASE"/>
    <property type="match status" value="1"/>
</dbReference>
<evidence type="ECO:0000256" key="12">
    <source>
        <dbReference type="ARBA" id="ARBA00022605"/>
    </source>
</evidence>